<dbReference type="InterPro" id="IPR021786">
    <property type="entry name" value="Cdc5p/Cef1_C"/>
</dbReference>
<dbReference type="Pfam" id="PF00249">
    <property type="entry name" value="Myb_DNA-binding"/>
    <property type="match status" value="2"/>
</dbReference>
<comment type="similarity">
    <text evidence="1">Belongs to the CEF1 family.</text>
</comment>
<keyword evidence="5" id="KW-0238">DNA-binding</keyword>
<reference evidence="12" key="1">
    <citation type="submission" date="2022-07" db="EMBL/GenBank/DDBJ databases">
        <title>Phylogenomic reconstructions and comparative analyses of Kickxellomycotina fungi.</title>
        <authorList>
            <person name="Reynolds N.K."/>
            <person name="Stajich J.E."/>
            <person name="Barry K."/>
            <person name="Grigoriev I.V."/>
            <person name="Crous P."/>
            <person name="Smith M.E."/>
        </authorList>
    </citation>
    <scope>NUCLEOTIDE SEQUENCE</scope>
    <source>
        <strain evidence="12">RSA 861</strain>
    </source>
</reference>
<feature type="compositionally biased region" description="Basic and acidic residues" evidence="9">
    <location>
        <begin position="139"/>
        <end position="156"/>
    </location>
</feature>
<dbReference type="InterPro" id="IPR047240">
    <property type="entry name" value="SANT_CDC5L_II"/>
</dbReference>
<dbReference type="PANTHER" id="PTHR45885">
    <property type="entry name" value="CELL DIVISION CYCLE 5-LIKE PROTEIN"/>
    <property type="match status" value="1"/>
</dbReference>
<evidence type="ECO:0000259" key="11">
    <source>
        <dbReference type="PROSITE" id="PS51294"/>
    </source>
</evidence>
<feature type="compositionally biased region" description="Gly residues" evidence="9">
    <location>
        <begin position="116"/>
        <end position="125"/>
    </location>
</feature>
<feature type="region of interest" description="Disordered" evidence="9">
    <location>
        <begin position="264"/>
        <end position="293"/>
    </location>
</feature>
<keyword evidence="6" id="KW-0508">mRNA splicing</keyword>
<dbReference type="InterPro" id="IPR009057">
    <property type="entry name" value="Homeodomain-like_sf"/>
</dbReference>
<dbReference type="SUPFAM" id="SSF46689">
    <property type="entry name" value="Homeodomain-like"/>
    <property type="match status" value="1"/>
</dbReference>
<dbReference type="OrthoDB" id="1410009at2759"/>
<keyword evidence="2" id="KW-0507">mRNA processing</keyword>
<evidence type="ECO:0000256" key="2">
    <source>
        <dbReference type="ARBA" id="ARBA00022664"/>
    </source>
</evidence>
<evidence type="ECO:0000256" key="4">
    <source>
        <dbReference type="ARBA" id="ARBA00022737"/>
    </source>
</evidence>
<dbReference type="PROSITE" id="PS50090">
    <property type="entry name" value="MYB_LIKE"/>
    <property type="match status" value="2"/>
</dbReference>
<feature type="region of interest" description="Disordered" evidence="9">
    <location>
        <begin position="397"/>
        <end position="446"/>
    </location>
</feature>
<dbReference type="CDD" id="cd11659">
    <property type="entry name" value="SANT_CDC5_II"/>
    <property type="match status" value="1"/>
</dbReference>
<dbReference type="SMART" id="SM00717">
    <property type="entry name" value="SANT"/>
    <property type="match status" value="2"/>
</dbReference>
<gene>
    <name evidence="12" type="primary">CEF1_1</name>
    <name evidence="12" type="ORF">IWQ60_000448</name>
</gene>
<keyword evidence="3" id="KW-0747">Spliceosome</keyword>
<organism evidence="12 13">
    <name type="scientific">Tieghemiomyces parasiticus</name>
    <dbReference type="NCBI Taxonomy" id="78921"/>
    <lineage>
        <taxon>Eukaryota</taxon>
        <taxon>Fungi</taxon>
        <taxon>Fungi incertae sedis</taxon>
        <taxon>Zoopagomycota</taxon>
        <taxon>Kickxellomycotina</taxon>
        <taxon>Dimargaritomycetes</taxon>
        <taxon>Dimargaritales</taxon>
        <taxon>Dimargaritaceae</taxon>
        <taxon>Tieghemiomyces</taxon>
    </lineage>
</organism>
<dbReference type="InterPro" id="IPR047242">
    <property type="entry name" value="CDC5L/Cef1"/>
</dbReference>
<dbReference type="PANTHER" id="PTHR45885:SF1">
    <property type="entry name" value="CELL DIVISION CYCLE 5-LIKE PROTEIN"/>
    <property type="match status" value="1"/>
</dbReference>
<accession>A0A9W8AES5</accession>
<dbReference type="EMBL" id="JANBPT010000011">
    <property type="protein sequence ID" value="KAJ1930267.1"/>
    <property type="molecule type" value="Genomic_DNA"/>
</dbReference>
<evidence type="ECO:0000313" key="13">
    <source>
        <dbReference type="Proteomes" id="UP001150569"/>
    </source>
</evidence>
<dbReference type="InterPro" id="IPR001005">
    <property type="entry name" value="SANT/Myb"/>
</dbReference>
<feature type="region of interest" description="Disordered" evidence="9">
    <location>
        <begin position="110"/>
        <end position="157"/>
    </location>
</feature>
<evidence type="ECO:0000256" key="8">
    <source>
        <dbReference type="SAM" id="Coils"/>
    </source>
</evidence>
<feature type="domain" description="Myb-like" evidence="10">
    <location>
        <begin position="54"/>
        <end position="103"/>
    </location>
</feature>
<dbReference type="AlphaFoldDB" id="A0A9W8AES5"/>
<keyword evidence="4" id="KW-0677">Repeat</keyword>
<evidence type="ECO:0000256" key="1">
    <source>
        <dbReference type="ARBA" id="ARBA00010506"/>
    </source>
</evidence>
<feature type="domain" description="HTH myb-type" evidence="11">
    <location>
        <begin position="2"/>
        <end position="57"/>
    </location>
</feature>
<evidence type="ECO:0000313" key="12">
    <source>
        <dbReference type="EMBL" id="KAJ1930267.1"/>
    </source>
</evidence>
<proteinExistence type="inferred from homology"/>
<feature type="compositionally biased region" description="Basic and acidic residues" evidence="9">
    <location>
        <begin position="264"/>
        <end position="273"/>
    </location>
</feature>
<comment type="caution">
    <text evidence="12">The sequence shown here is derived from an EMBL/GenBank/DDBJ whole genome shotgun (WGS) entry which is preliminary data.</text>
</comment>
<evidence type="ECO:0000256" key="7">
    <source>
        <dbReference type="ARBA" id="ARBA00023242"/>
    </source>
</evidence>
<dbReference type="Gene3D" id="1.10.10.60">
    <property type="entry name" value="Homeodomain-like"/>
    <property type="match status" value="2"/>
</dbReference>
<dbReference type="GO" id="GO:0000398">
    <property type="term" value="P:mRNA splicing, via spliceosome"/>
    <property type="evidence" value="ECO:0007669"/>
    <property type="project" value="InterPro"/>
</dbReference>
<sequence>MRVFIKGGVWKNTEDEILKAAVMKYGKNQWSRVSSLLGRKSAKQCKARWYEWLDPSIKKMEWTREEEEKLLHLAKLMPTQWRTIAPIVGRTPAQCLDRYQKLLDEAEAEDSSSGLGLAGPQGGEGAAPAADSGSSMRLRPGEIHPNPETKPARPDAIDMDDDEKDMLAEARARLANTQGKKAKRKARERQLEEARRLTALQKSRELKAAGIEVKKRRKAHGMDYNADIPFEKRPAPGFYDATEELGRSNDLDLLKKRLIQIEGRKRRDQEEARKKTKKPKKGGEEGGGNIAFVPSSTNERVRQMEETEQVMQRQRLVLPAPQVTEAELEEIVKFGLANETAQELVGDSQNPSSLALLNDYRATAQRNRDVRTPQTPAIANGLMAEARSLRRMTEAPTPLLGQGATEFDTTPHAGHGIAPTPNPLLTPFRAPTGMGSGATPAPGSGRPLDVANTPYRDAFTINPTPRADSVRSTPYAGESSMATLRASAAETKQRLAQSLLSLPAPKNEFEIVVPDAMALDDPALMAVPSTTGPVDAAYGGEDASDRDQRLRAQREKDRLRELRRRTQVVQRGLLRPQSRPVFESLPTPSRTLVALPEDVVATATAPVLDELRRLLADEMVVLMAHDRVAFPQAGDRGVVGERPTEPARYTDGELEAARQLITDEASPLPSEELASRVRMELQRDWQKLVDIVHNPLAAIQDVYVTESTGESVTASSMATTTRLVEVDDPAMQHRALHTLFVAYRERLVKDTQRAAKADKKLGILLGGYRARATQFQSSLTDLYAALQQMRIDTECFTTLARHESGIALPHRQQSAKELLQRAKRQENELQQRYKQLTERREATIVNIQALMADGQPMVA</sequence>
<dbReference type="GO" id="GO:0005681">
    <property type="term" value="C:spliceosomal complex"/>
    <property type="evidence" value="ECO:0007669"/>
    <property type="project" value="UniProtKB-KW"/>
</dbReference>
<evidence type="ECO:0000256" key="9">
    <source>
        <dbReference type="SAM" id="MobiDB-lite"/>
    </source>
</evidence>
<name>A0A9W8AES5_9FUNG</name>
<evidence type="ECO:0000256" key="6">
    <source>
        <dbReference type="ARBA" id="ARBA00023187"/>
    </source>
</evidence>
<dbReference type="PROSITE" id="PS51294">
    <property type="entry name" value="HTH_MYB"/>
    <property type="match status" value="2"/>
</dbReference>
<feature type="domain" description="Myb-like" evidence="10">
    <location>
        <begin position="2"/>
        <end position="53"/>
    </location>
</feature>
<dbReference type="Proteomes" id="UP001150569">
    <property type="component" value="Unassembled WGS sequence"/>
</dbReference>
<feature type="coiled-coil region" evidence="8">
    <location>
        <begin position="812"/>
        <end position="846"/>
    </location>
</feature>
<dbReference type="FunFam" id="1.10.10.60:FF:000021">
    <property type="entry name" value="CDC5 cell division cycle 5-like"/>
    <property type="match status" value="1"/>
</dbReference>
<protein>
    <submittedName>
        <fullName evidence="12">Pre-mRNA-splicing factor cef1</fullName>
    </submittedName>
</protein>
<evidence type="ECO:0000256" key="3">
    <source>
        <dbReference type="ARBA" id="ARBA00022728"/>
    </source>
</evidence>
<evidence type="ECO:0000259" key="10">
    <source>
        <dbReference type="PROSITE" id="PS50090"/>
    </source>
</evidence>
<dbReference type="GO" id="GO:0003677">
    <property type="term" value="F:DNA binding"/>
    <property type="evidence" value="ECO:0007669"/>
    <property type="project" value="UniProtKB-KW"/>
</dbReference>
<dbReference type="GO" id="GO:0000974">
    <property type="term" value="C:Prp19 complex"/>
    <property type="evidence" value="ECO:0007669"/>
    <property type="project" value="InterPro"/>
</dbReference>
<dbReference type="CDD" id="cd00167">
    <property type="entry name" value="SANT"/>
    <property type="match status" value="1"/>
</dbReference>
<dbReference type="Pfam" id="PF11831">
    <property type="entry name" value="Myb_Cef"/>
    <property type="match status" value="1"/>
</dbReference>
<feature type="domain" description="HTH myb-type" evidence="11">
    <location>
        <begin position="58"/>
        <end position="107"/>
    </location>
</feature>
<evidence type="ECO:0000256" key="5">
    <source>
        <dbReference type="ARBA" id="ARBA00023125"/>
    </source>
</evidence>
<keyword evidence="8" id="KW-0175">Coiled coil</keyword>
<keyword evidence="7" id="KW-0539">Nucleus</keyword>
<keyword evidence="13" id="KW-1185">Reference proteome</keyword>
<dbReference type="InterPro" id="IPR017930">
    <property type="entry name" value="Myb_dom"/>
</dbReference>